<evidence type="ECO:0000313" key="2">
    <source>
        <dbReference type="EMBL" id="KAK3238367.1"/>
    </source>
</evidence>
<feature type="region of interest" description="Disordered" evidence="1">
    <location>
        <begin position="1"/>
        <end position="42"/>
    </location>
</feature>
<keyword evidence="3" id="KW-1185">Reference proteome</keyword>
<protein>
    <submittedName>
        <fullName evidence="2">Uncharacterized protein</fullName>
    </submittedName>
</protein>
<gene>
    <name evidence="2" type="ORF">CYMTET_51614</name>
</gene>
<comment type="caution">
    <text evidence="2">The sequence shown here is derived from an EMBL/GenBank/DDBJ whole genome shotgun (WGS) entry which is preliminary data.</text>
</comment>
<proteinExistence type="predicted"/>
<name>A0AAE0BKX3_9CHLO</name>
<evidence type="ECO:0000256" key="1">
    <source>
        <dbReference type="SAM" id="MobiDB-lite"/>
    </source>
</evidence>
<feature type="region of interest" description="Disordered" evidence="1">
    <location>
        <begin position="792"/>
        <end position="826"/>
    </location>
</feature>
<dbReference type="AlphaFoldDB" id="A0AAE0BKX3"/>
<sequence>MSNHDTSSRVIPLEGRVAAEPAREARQAQKRRYVDGPGETAVPGHEEVFDVDSPGEPVVPVDEDVCDEKHIVPVERYVCSPSYMSSPMYTDSQIPSRYPLWKVGDFVPMIGGYYREITPDMISLLGEADNTLAQIPYRLQEGARHVIANLVLSNMAIMPWQTRLETVYSEDDDNWVKSCLVDWNRQYPEHLLLAPEQSGKSGETAMICAYFFLVCGCAPLVSVRTHGGRKGEGGVGMEKSLNGIVSSQTGYLDGTASPKGCVVTLGNILDHVHELGVAGGINGRDRGYFYLQAALKEPGKVGIVCRKGNDCNEMGIPIILQNTPNIRHVNNLCEFLCNNYGAFKVGDKYKARLAFINDENDINFSGGGDETNLIQKEMKKVRQECMFNVSITATANTILMDTIPYIYIRRSHPNNYYGIANERVQWKLLETLKEKETEERKAQNERGEEVKEEIFPPFGKTWTQTLTGKSQCSKEYESLELTKRAYLDMVNFPDRVLDGWRHAAIRVVRAGSQQALAIYFASLKKSKEVFTMEWHSTLTTTDEYVIYRSGREHAGVRIWVCAQEWLEKICPIWNVLYPGLKWERYTVDRLAKDQVLDHKSKSEHHDVVLVELPDAEQTRLRAAITAVSKLWRPDGDLSGPPNRKVRLLVFSGEMNGRQVPNKADDNSTVLTDICYRVHIGDNTMKSSVAAATASQQISRVCGITHHVLSSDPIIWSTKKTSQYILNHHQLQRELCQLQAELEASERQMQNTDSAFNDRRKYVSLHKYLTDNIQRRERFPVLAQLRDFVIKETRQQQEKESKKSNLSPGSKKPRLPRVSQISVGRTTGPAQTLGAMEMLSGVGAAFPVDVQDVVARSPMYDLEAEYEAPMDTEEAARYIEVNIALRKKHALQDIKRIARGVFFRNEERTESGHHRALACVLDFFKRHRTTTGSGLPDLCQLRSIVSVDDLDNVILLDTRTDTESQIRALFSQTDIQSVYQERLGMSLFVHADGGWRMQQEVADKIHELEKACADITVPHKIRKLWKADASEAKSAKVIRSILRTSLSTFFEQRGTIVKPEEQKLSLVPHITISQLEDLLFRSELRKESWKLFCVKSRVWDVPVLERIGESEELKIHTEMLKQLQRVPELTLTPGSEFSLYRDELLEGVTQPQFAQVGSASATAAQPIAFTSTPAAAGPSNMVANATATVAIQATGMQPQQFQVPAQQQPQQLHEIMHGRVADETSAAGVIRMLQQKLSPDVLQAVINGLMADQ</sequence>
<reference evidence="2 3" key="1">
    <citation type="journal article" date="2015" name="Genome Biol. Evol.">
        <title>Comparative Genomics of a Bacterivorous Green Alga Reveals Evolutionary Causalities and Consequences of Phago-Mixotrophic Mode of Nutrition.</title>
        <authorList>
            <person name="Burns J.A."/>
            <person name="Paasch A."/>
            <person name="Narechania A."/>
            <person name="Kim E."/>
        </authorList>
    </citation>
    <scope>NUCLEOTIDE SEQUENCE [LARGE SCALE GENOMIC DNA]</scope>
    <source>
        <strain evidence="2 3">PLY_AMNH</strain>
    </source>
</reference>
<dbReference type="EMBL" id="LGRX02034238">
    <property type="protein sequence ID" value="KAK3238367.1"/>
    <property type="molecule type" value="Genomic_DNA"/>
</dbReference>
<accession>A0AAE0BKX3</accession>
<feature type="compositionally biased region" description="Basic and acidic residues" evidence="1">
    <location>
        <begin position="792"/>
        <end position="802"/>
    </location>
</feature>
<dbReference type="Proteomes" id="UP001190700">
    <property type="component" value="Unassembled WGS sequence"/>
</dbReference>
<evidence type="ECO:0000313" key="3">
    <source>
        <dbReference type="Proteomes" id="UP001190700"/>
    </source>
</evidence>
<organism evidence="2 3">
    <name type="scientific">Cymbomonas tetramitiformis</name>
    <dbReference type="NCBI Taxonomy" id="36881"/>
    <lineage>
        <taxon>Eukaryota</taxon>
        <taxon>Viridiplantae</taxon>
        <taxon>Chlorophyta</taxon>
        <taxon>Pyramimonadophyceae</taxon>
        <taxon>Pyramimonadales</taxon>
        <taxon>Pyramimonadaceae</taxon>
        <taxon>Cymbomonas</taxon>
    </lineage>
</organism>